<dbReference type="PANTHER" id="PTHR39420">
    <property type="match status" value="1"/>
</dbReference>
<sequence>MACPKRQRSRTVDNMTRIGGAEMVDWNLAVATATRLVRPGPEVSRDEARAIVAELRRHAKASEEHVRAFTRMLPDTGDDTPVLVVDRPGWVRANVAGFRELLKPLLEKMEERRGNTPGGAVLGAVGGKVTGVELGMLLSFLSSRVLGQYETFAPPTRELPAGENGGGRLLLVAPNIVHVERELDVQPHDFRLWVCLHEETHRTQFTAVPWLRDHLEGEIQSFLGETEVDPTTFLERVREAAQSLAGGRPEGEVGDDGHSIVELVQTPAQREILGRLTAVMSLLEGHADYVMDGVGPAVVPSVAEIREKFQQRRAKGASRLDQALRKLLGLDAKLRQYRDGERFVRAVVEQVGMDGFNRVWTSPNTLPTKAEIAKPADWVTRVHRKAES</sequence>
<reference evidence="2" key="1">
    <citation type="journal article" date="2013" name="Genome Announc.">
        <title>Draft Genome Sequence of Streptomyces bottropensis ATCC 25435, a Bottromycin-Producing Actinomycete.</title>
        <authorList>
            <person name="Zhang H."/>
            <person name="Zhou W."/>
            <person name="Zhuang Y."/>
            <person name="Liang X."/>
            <person name="Liu T."/>
        </authorList>
    </citation>
    <scope>NUCLEOTIDE SEQUENCE [LARGE SCALE GENOMIC DNA]</scope>
    <source>
        <strain evidence="2">ATCC 25435</strain>
    </source>
</reference>
<dbReference type="EMBL" id="KB405057">
    <property type="protein sequence ID" value="EMF57179.1"/>
    <property type="molecule type" value="Genomic_DNA"/>
</dbReference>
<organism evidence="1 2">
    <name type="scientific">Streptomyces bottropensis ATCC 25435</name>
    <dbReference type="NCBI Taxonomy" id="1054862"/>
    <lineage>
        <taxon>Bacteria</taxon>
        <taxon>Bacillati</taxon>
        <taxon>Actinomycetota</taxon>
        <taxon>Actinomycetes</taxon>
        <taxon>Kitasatosporales</taxon>
        <taxon>Streptomycetaceae</taxon>
        <taxon>Streptomyces</taxon>
    </lineage>
</organism>
<dbReference type="AlphaFoldDB" id="M3FY64"/>
<proteinExistence type="predicted"/>
<evidence type="ECO:0000313" key="1">
    <source>
        <dbReference type="EMBL" id="EMF57179.1"/>
    </source>
</evidence>
<evidence type="ECO:0000313" key="2">
    <source>
        <dbReference type="Proteomes" id="UP000030760"/>
    </source>
</evidence>
<dbReference type="NCBIfam" id="TIGR03883">
    <property type="entry name" value="DUF2342_F420"/>
    <property type="match status" value="1"/>
</dbReference>
<accession>M3FY64</accession>
<dbReference type="Pfam" id="PF10103">
    <property type="entry name" value="Zincin_2"/>
    <property type="match status" value="1"/>
</dbReference>
<dbReference type="SUPFAM" id="SSF55486">
    <property type="entry name" value="Metalloproteases ('zincins'), catalytic domain"/>
    <property type="match status" value="1"/>
</dbReference>
<dbReference type="NCBIfam" id="TIGR03624">
    <property type="entry name" value="putative hydrolase"/>
    <property type="match status" value="1"/>
</dbReference>
<dbReference type="InterPro" id="IPR042271">
    <property type="entry name" value="Zinicin_2_N"/>
</dbReference>
<evidence type="ECO:0008006" key="3">
    <source>
        <dbReference type="Google" id="ProtNLM"/>
    </source>
</evidence>
<name>M3FY64_9ACTN</name>
<dbReference type="InterPro" id="IPR022454">
    <property type="entry name" value="CHP03883_F420-assoc"/>
</dbReference>
<protein>
    <recommendedName>
        <fullName evidence="3">Coenzyme F420 biosynthesis-associated protein</fullName>
    </recommendedName>
</protein>
<dbReference type="Gene3D" id="1.20.150.30">
    <property type="entry name" value="Zincin-like metallopeptidase, N-terminal domain"/>
    <property type="match status" value="1"/>
</dbReference>
<gene>
    <name evidence="1" type="ORF">SBD_1341</name>
</gene>
<dbReference type="PANTHER" id="PTHR39420:SF1">
    <property type="entry name" value="HYDROLASE"/>
    <property type="match status" value="1"/>
</dbReference>
<dbReference type="Proteomes" id="UP000030760">
    <property type="component" value="Unassembled WGS sequence"/>
</dbReference>
<dbReference type="InterPro" id="IPR018766">
    <property type="entry name" value="Zinicin_2"/>
</dbReference>